<sequence length="321" mass="35117">MTNTASQPLFETVAFIGMGLIGSSMARRIKRDGLANKITCAVRSEATRDRVLELGIADAAYCDIKQAVGDADLVMVCAPVGANESIGAQLTGALKKGAIVSDVGSVKQSVIRDIAPHLDEGVHFVPGHPLAGTEHSGPDSGFPELFEERWCILTPIPGENEEAVAKVRGLWEACGMHVECMDADHHDRILGITSHLPHLIAYTIVGTATDLEDALRQEVIKFSATGFRDFTRIAASDPTMWRDVFLNNREAVLDVLGRFQEDLMALQRAIRWGEGDKLFDLFTRTREIRRGIVDAGQDFTNFSAEGEDRQSDEKAKKKPAE</sequence>
<comment type="similarity">
    <text evidence="2">Belongs to the prephenate/arogenate dehydrogenase family.</text>
</comment>
<protein>
    <recommendedName>
        <fullName evidence="3">prephenate dehydrogenase</fullName>
        <ecNumber evidence="3">1.3.1.12</ecNumber>
    </recommendedName>
</protein>
<evidence type="ECO:0000256" key="3">
    <source>
        <dbReference type="ARBA" id="ARBA00012068"/>
    </source>
</evidence>
<dbReference type="FunFam" id="3.40.50.720:FF:000208">
    <property type="entry name" value="Prephenate dehydrogenase"/>
    <property type="match status" value="1"/>
</dbReference>
<dbReference type="RefSeq" id="WP_062956704.1">
    <property type="nucleotide sequence ID" value="NZ_JPWB01000001.1"/>
</dbReference>
<dbReference type="AlphaFoldDB" id="A0A367VLL5"/>
<feature type="region of interest" description="Disordered" evidence="10">
    <location>
        <begin position="301"/>
        <end position="321"/>
    </location>
</feature>
<dbReference type="PROSITE" id="PS51176">
    <property type="entry name" value="PDH_ADH"/>
    <property type="match status" value="1"/>
</dbReference>
<evidence type="ECO:0000256" key="5">
    <source>
        <dbReference type="ARBA" id="ARBA00022605"/>
    </source>
</evidence>
<comment type="pathway">
    <text evidence="1">Amino-acid biosynthesis; L-tyrosine biosynthesis; (4-hydroxyphenyl)pyruvate from prephenate (NAD(+) route): step 1/1.</text>
</comment>
<dbReference type="Gene3D" id="1.10.3660.10">
    <property type="entry name" value="6-phosphogluconate dehydrogenase C-terminal like domain"/>
    <property type="match status" value="1"/>
</dbReference>
<comment type="catalytic activity">
    <reaction evidence="9">
        <text>prephenate + NAD(+) = 3-(4-hydroxyphenyl)pyruvate + CO2 + NADH</text>
        <dbReference type="Rhea" id="RHEA:13869"/>
        <dbReference type="ChEBI" id="CHEBI:16526"/>
        <dbReference type="ChEBI" id="CHEBI:29934"/>
        <dbReference type="ChEBI" id="CHEBI:36242"/>
        <dbReference type="ChEBI" id="CHEBI:57540"/>
        <dbReference type="ChEBI" id="CHEBI:57945"/>
        <dbReference type="EC" id="1.3.1.12"/>
    </reaction>
</comment>
<dbReference type="InterPro" id="IPR050812">
    <property type="entry name" value="Preph/Arog_dehydrog"/>
</dbReference>
<dbReference type="GO" id="GO:0070403">
    <property type="term" value="F:NAD+ binding"/>
    <property type="evidence" value="ECO:0007669"/>
    <property type="project" value="InterPro"/>
</dbReference>
<dbReference type="InterPro" id="IPR036291">
    <property type="entry name" value="NAD(P)-bd_dom_sf"/>
</dbReference>
<accession>A0A367VLL5</accession>
<dbReference type="EC" id="1.3.1.12" evidence="3"/>
<feature type="compositionally biased region" description="Basic and acidic residues" evidence="10">
    <location>
        <begin position="306"/>
        <end position="321"/>
    </location>
</feature>
<evidence type="ECO:0000256" key="10">
    <source>
        <dbReference type="SAM" id="MobiDB-lite"/>
    </source>
</evidence>
<proteinExistence type="inferred from homology"/>
<comment type="caution">
    <text evidence="12">The sequence shown here is derived from an EMBL/GenBank/DDBJ whole genome shotgun (WGS) entry which is preliminary data.</text>
</comment>
<evidence type="ECO:0000313" key="12">
    <source>
        <dbReference type="EMBL" id="RCK25200.1"/>
    </source>
</evidence>
<dbReference type="Pfam" id="PF20463">
    <property type="entry name" value="PDH_C"/>
    <property type="match status" value="1"/>
</dbReference>
<dbReference type="PANTHER" id="PTHR21363:SF0">
    <property type="entry name" value="PREPHENATE DEHYDROGENASE [NADP(+)]"/>
    <property type="match status" value="1"/>
</dbReference>
<dbReference type="SUPFAM" id="SSF51735">
    <property type="entry name" value="NAD(P)-binding Rossmann-fold domains"/>
    <property type="match status" value="1"/>
</dbReference>
<evidence type="ECO:0000256" key="1">
    <source>
        <dbReference type="ARBA" id="ARBA00005067"/>
    </source>
</evidence>
<dbReference type="InterPro" id="IPR046826">
    <property type="entry name" value="PDH_N"/>
</dbReference>
<dbReference type="GO" id="GO:0006571">
    <property type="term" value="P:tyrosine biosynthetic process"/>
    <property type="evidence" value="ECO:0007669"/>
    <property type="project" value="UniProtKB-KW"/>
</dbReference>
<dbReference type="Gene3D" id="3.40.50.720">
    <property type="entry name" value="NAD(P)-binding Rossmann-like Domain"/>
    <property type="match status" value="1"/>
</dbReference>
<evidence type="ECO:0000256" key="9">
    <source>
        <dbReference type="ARBA" id="ARBA00049260"/>
    </source>
</evidence>
<keyword evidence="8" id="KW-0057">Aromatic amino acid biosynthesis</keyword>
<dbReference type="InterPro" id="IPR008927">
    <property type="entry name" value="6-PGluconate_DH-like_C_sf"/>
</dbReference>
<dbReference type="InterPro" id="IPR003099">
    <property type="entry name" value="Prephen_DH"/>
</dbReference>
<evidence type="ECO:0000259" key="11">
    <source>
        <dbReference type="PROSITE" id="PS51176"/>
    </source>
</evidence>
<evidence type="ECO:0000256" key="4">
    <source>
        <dbReference type="ARBA" id="ARBA00022498"/>
    </source>
</evidence>
<dbReference type="EMBL" id="JPWB01000001">
    <property type="protein sequence ID" value="RCK25200.1"/>
    <property type="molecule type" value="Genomic_DNA"/>
</dbReference>
<feature type="domain" description="Prephenate/arogenate dehydrogenase" evidence="11">
    <location>
        <begin position="11"/>
        <end position="300"/>
    </location>
</feature>
<gene>
    <name evidence="12" type="ORF">TH6_00790</name>
</gene>
<evidence type="ECO:0000313" key="13">
    <source>
        <dbReference type="Proteomes" id="UP000253061"/>
    </source>
</evidence>
<evidence type="ECO:0000256" key="7">
    <source>
        <dbReference type="ARBA" id="ARBA00023027"/>
    </source>
</evidence>
<evidence type="ECO:0000256" key="6">
    <source>
        <dbReference type="ARBA" id="ARBA00023002"/>
    </source>
</evidence>
<evidence type="ECO:0000256" key="2">
    <source>
        <dbReference type="ARBA" id="ARBA00007964"/>
    </source>
</evidence>
<dbReference type="Proteomes" id="UP000253061">
    <property type="component" value="Unassembled WGS sequence"/>
</dbReference>
<evidence type="ECO:0000256" key="8">
    <source>
        <dbReference type="ARBA" id="ARBA00023141"/>
    </source>
</evidence>
<dbReference type="FunFam" id="1.10.3660.10:FF:000003">
    <property type="entry name" value="Prephenate dehydrogenase"/>
    <property type="match status" value="1"/>
</dbReference>
<organism evidence="12 13">
    <name type="scientific">Thalassospira profundimaris</name>
    <dbReference type="NCBI Taxonomy" id="502049"/>
    <lineage>
        <taxon>Bacteria</taxon>
        <taxon>Pseudomonadati</taxon>
        <taxon>Pseudomonadota</taxon>
        <taxon>Alphaproteobacteria</taxon>
        <taxon>Rhodospirillales</taxon>
        <taxon>Thalassospiraceae</taxon>
        <taxon>Thalassospira</taxon>
    </lineage>
</organism>
<dbReference type="SUPFAM" id="SSF48179">
    <property type="entry name" value="6-phosphogluconate dehydrogenase C-terminal domain-like"/>
    <property type="match status" value="1"/>
</dbReference>
<reference evidence="12 13" key="1">
    <citation type="submission" date="2014-07" db="EMBL/GenBank/DDBJ databases">
        <title>Draft genome sequence of Thalassospira profundimaris R8-17.</title>
        <authorList>
            <person name="Lai Q."/>
            <person name="Shao Z."/>
        </authorList>
    </citation>
    <scope>NUCLEOTIDE SEQUENCE [LARGE SCALE GENOMIC DNA]</scope>
    <source>
        <strain evidence="12 13">R8-17</strain>
    </source>
</reference>
<keyword evidence="5" id="KW-0028">Amino-acid biosynthesis</keyword>
<dbReference type="Pfam" id="PF02153">
    <property type="entry name" value="PDH_N"/>
    <property type="match status" value="1"/>
</dbReference>
<dbReference type="PANTHER" id="PTHR21363">
    <property type="entry name" value="PREPHENATE DEHYDROGENASE"/>
    <property type="match status" value="1"/>
</dbReference>
<dbReference type="InterPro" id="IPR046825">
    <property type="entry name" value="PDH_C"/>
</dbReference>
<name>A0A367VLL5_9PROT</name>
<keyword evidence="7" id="KW-0520">NAD</keyword>
<keyword evidence="4" id="KW-0827">Tyrosine biosynthesis</keyword>
<dbReference type="GO" id="GO:0008977">
    <property type="term" value="F:prephenate dehydrogenase (NAD+) activity"/>
    <property type="evidence" value="ECO:0007669"/>
    <property type="project" value="UniProtKB-EC"/>
</dbReference>
<dbReference type="NCBIfam" id="NF005694">
    <property type="entry name" value="PRK07502.1"/>
    <property type="match status" value="1"/>
</dbReference>
<keyword evidence="6 12" id="KW-0560">Oxidoreductase</keyword>
<dbReference type="GO" id="GO:0004665">
    <property type="term" value="F:prephenate dehydrogenase (NADP+) activity"/>
    <property type="evidence" value="ECO:0007669"/>
    <property type="project" value="InterPro"/>
</dbReference>